<proteinExistence type="predicted"/>
<dbReference type="PANTHER" id="PTHR12358">
    <property type="entry name" value="SPHINGOSINE KINASE"/>
    <property type="match status" value="1"/>
</dbReference>
<keyword evidence="2" id="KW-0547">Nucleotide-binding</keyword>
<dbReference type="SMART" id="SM00046">
    <property type="entry name" value="DAGKc"/>
    <property type="match status" value="1"/>
</dbReference>
<dbReference type="InterPro" id="IPR017438">
    <property type="entry name" value="ATP-NAD_kinase_N"/>
</dbReference>
<name>A0ABR0UQH1_REHGL</name>
<keyword evidence="4" id="KW-0067">ATP-binding</keyword>
<protein>
    <recommendedName>
        <fullName evidence="5">DAGKc domain-containing protein</fullName>
    </recommendedName>
</protein>
<feature type="domain" description="DAGKc" evidence="5">
    <location>
        <begin position="101"/>
        <end position="243"/>
    </location>
</feature>
<dbReference type="EMBL" id="JABTTQ020002404">
    <property type="protein sequence ID" value="KAK6124422.1"/>
    <property type="molecule type" value="Genomic_DNA"/>
</dbReference>
<accession>A0ABR0UQH1</accession>
<dbReference type="Proteomes" id="UP001318860">
    <property type="component" value="Unassembled WGS sequence"/>
</dbReference>
<evidence type="ECO:0000313" key="6">
    <source>
        <dbReference type="EMBL" id="KAK6124422.1"/>
    </source>
</evidence>
<dbReference type="PROSITE" id="PS50146">
    <property type="entry name" value="DAGK"/>
    <property type="match status" value="1"/>
</dbReference>
<dbReference type="Gene3D" id="3.40.50.10330">
    <property type="entry name" value="Probable inorganic polyphosphate/atp-NAD kinase, domain 1"/>
    <property type="match status" value="1"/>
</dbReference>
<evidence type="ECO:0000256" key="4">
    <source>
        <dbReference type="ARBA" id="ARBA00022840"/>
    </source>
</evidence>
<dbReference type="PANTHER" id="PTHR12358:SF31">
    <property type="entry name" value="ACYLGLYCEROL KINASE, MITOCHONDRIAL"/>
    <property type="match status" value="1"/>
</dbReference>
<evidence type="ECO:0000313" key="7">
    <source>
        <dbReference type="Proteomes" id="UP001318860"/>
    </source>
</evidence>
<dbReference type="InterPro" id="IPR050187">
    <property type="entry name" value="Lipid_Phosphate_FormReg"/>
</dbReference>
<keyword evidence="7" id="KW-1185">Reference proteome</keyword>
<dbReference type="SUPFAM" id="SSF111331">
    <property type="entry name" value="NAD kinase/diacylglycerol kinase-like"/>
    <property type="match status" value="1"/>
</dbReference>
<reference evidence="6 7" key="1">
    <citation type="journal article" date="2021" name="Comput. Struct. Biotechnol. J.">
        <title>De novo genome assembly of the potent medicinal plant Rehmannia glutinosa using nanopore technology.</title>
        <authorList>
            <person name="Ma L."/>
            <person name="Dong C."/>
            <person name="Song C."/>
            <person name="Wang X."/>
            <person name="Zheng X."/>
            <person name="Niu Y."/>
            <person name="Chen S."/>
            <person name="Feng W."/>
        </authorList>
    </citation>
    <scope>NUCLEOTIDE SEQUENCE [LARGE SCALE GENOMIC DNA]</scope>
    <source>
        <strain evidence="6">DH-2019</strain>
    </source>
</reference>
<evidence type="ECO:0000256" key="2">
    <source>
        <dbReference type="ARBA" id="ARBA00022741"/>
    </source>
</evidence>
<dbReference type="InterPro" id="IPR016064">
    <property type="entry name" value="NAD/diacylglycerol_kinase_sf"/>
</dbReference>
<sequence>MEECILSDQVKANGHITTATLFAGGQLRWADRRLDMEKQVIGFSAEGSKIKIRAVVEATAGICCSSGKPALIRKTFTLELLSNDSLRLWTQKLQEYLDSLGRPKRLFIFVNPYGGKKSASKIFVNDVKPLLDDANIEYTVQETKYQLHAKEVVQSLDLAKYDGIVCVSGDGILVEVLNGLLVREDWDKAIRIPLGVVPAGTGNGMVKSLLDSCGEPCAASNATVSIIRGLVADIDIESEKYRWMGSARLDFYVSFIFVHASPSHRLVSERPLTILNMPSRHHFGFEAMSDDIADSSPDDLPGKTSAYRDASNMTKSRDLLKIDFLALQRIFGLRKYNGSIMFVPAPGFESYGEPLDLEKQIIVEGESDMKTDEPVWTQEHGYQGPKFDIKSLNWRKIDGPFVSVWLHNVPWGGEDTMAAPDAQFSDGYLDLIMIKDCPKLSLLKSMTELNNGGHVRFPHVSYLKVKAFILEPGSRIDDPTKAGIIDVDGEVLARGKGAYKCEEKTLMSYDKLLIKVDQGLATLFSPK</sequence>
<dbReference type="Gene3D" id="2.60.200.40">
    <property type="match status" value="1"/>
</dbReference>
<evidence type="ECO:0000256" key="1">
    <source>
        <dbReference type="ARBA" id="ARBA00022679"/>
    </source>
</evidence>
<organism evidence="6 7">
    <name type="scientific">Rehmannia glutinosa</name>
    <name type="common">Chinese foxglove</name>
    <dbReference type="NCBI Taxonomy" id="99300"/>
    <lineage>
        <taxon>Eukaryota</taxon>
        <taxon>Viridiplantae</taxon>
        <taxon>Streptophyta</taxon>
        <taxon>Embryophyta</taxon>
        <taxon>Tracheophyta</taxon>
        <taxon>Spermatophyta</taxon>
        <taxon>Magnoliopsida</taxon>
        <taxon>eudicotyledons</taxon>
        <taxon>Gunneridae</taxon>
        <taxon>Pentapetalae</taxon>
        <taxon>asterids</taxon>
        <taxon>lamiids</taxon>
        <taxon>Lamiales</taxon>
        <taxon>Orobanchaceae</taxon>
        <taxon>Rehmannieae</taxon>
        <taxon>Rehmannia</taxon>
    </lineage>
</organism>
<evidence type="ECO:0000259" key="5">
    <source>
        <dbReference type="PROSITE" id="PS50146"/>
    </source>
</evidence>
<keyword evidence="3" id="KW-0418">Kinase</keyword>
<comment type="caution">
    <text evidence="6">The sequence shown here is derived from an EMBL/GenBank/DDBJ whole genome shotgun (WGS) entry which is preliminary data.</text>
</comment>
<dbReference type="Pfam" id="PF19279">
    <property type="entry name" value="YegS_C"/>
    <property type="match status" value="1"/>
</dbReference>
<evidence type="ECO:0000256" key="3">
    <source>
        <dbReference type="ARBA" id="ARBA00022777"/>
    </source>
</evidence>
<gene>
    <name evidence="6" type="ORF">DH2020_041842</name>
</gene>
<dbReference type="Pfam" id="PF00781">
    <property type="entry name" value="DAGK_cat"/>
    <property type="match status" value="1"/>
</dbReference>
<dbReference type="InterPro" id="IPR045540">
    <property type="entry name" value="YegS/DAGK_C"/>
</dbReference>
<keyword evidence="1" id="KW-0808">Transferase</keyword>
<dbReference type="InterPro" id="IPR001206">
    <property type="entry name" value="Diacylglycerol_kinase_cat_dom"/>
</dbReference>